<name>A0A9P5C5C1_9PLEO</name>
<accession>A0A9P5C5C1</accession>
<feature type="chain" id="PRO_5040240944" evidence="1">
    <location>
        <begin position="20"/>
        <end position="611"/>
    </location>
</feature>
<proteinExistence type="predicted"/>
<sequence>MELFQVLIAILLTIQQCLAQTVTPFIIDGPLGSAAATSATQFNTGGSITVAGISITIPENLLVQFPATFVPFKDFAASAGSLAGYEINVEGNYVDGKPIAGRVAISQMLGGVGTGVIGSVNNDGTIQIVGGPLLRVNTPGGVYAAVFDKNPFFTSDEQNPSISSFSGYPITPKNVTAMAPFIPGDYVTWAGVATGGEIQVYTLTAENVQQKTSGDNGDPVYVRVEDVIIAINDGTPNVEIANNRFTGYLSDGTASLSIFRIDVDPCTGAESAVQVGAGSTKAGDVRNKFDIRFSDTTISKAAREYRIKASKGSKPVAKGIQAGQFQAPISEMIWPENNVPGSPITQLAFNLLGQLKDGFVVGTDQFGQLKPWPGSPVPTPAKTCTGTEVIAPPAQAPPAPAPSTGTAPPAGAAPVANAGTALTGQVAGTLITITGSNTNTKLTDAQLTFAWTGPAGITINNANKPAMNFVNPWQTTTAPTKRTFTLKICLASDATICSSASVDVATDKTADTVVITSYQYNPKNGGVVSVTAKSNNVLTGADGANLQISLSGGALQSMTADTVNRGTYTFSAKGINRQPSGIAVKSTHGSNVATTTALIRRRLGGARAKVW</sequence>
<evidence type="ECO:0000313" key="3">
    <source>
        <dbReference type="Proteomes" id="UP000758155"/>
    </source>
</evidence>
<dbReference type="Proteomes" id="UP000758155">
    <property type="component" value="Unassembled WGS sequence"/>
</dbReference>
<gene>
    <name evidence="2" type="ORF">E8E12_005966</name>
</gene>
<dbReference type="EMBL" id="SWKV01000001">
    <property type="protein sequence ID" value="KAF3048005.1"/>
    <property type="molecule type" value="Genomic_DNA"/>
</dbReference>
<evidence type="ECO:0000256" key="1">
    <source>
        <dbReference type="SAM" id="SignalP"/>
    </source>
</evidence>
<dbReference type="AlphaFoldDB" id="A0A9P5C5C1"/>
<protein>
    <submittedName>
        <fullName evidence="2">Uncharacterized protein</fullName>
    </submittedName>
</protein>
<comment type="caution">
    <text evidence="2">The sequence shown here is derived from an EMBL/GenBank/DDBJ whole genome shotgun (WGS) entry which is preliminary data.</text>
</comment>
<reference evidence="2" key="1">
    <citation type="submission" date="2019-04" db="EMBL/GenBank/DDBJ databases">
        <title>Sequencing of skin fungus with MAO and IRED activity.</title>
        <authorList>
            <person name="Marsaioli A.J."/>
            <person name="Bonatto J.M.C."/>
            <person name="Reis Junior O."/>
        </authorList>
    </citation>
    <scope>NUCLEOTIDE SEQUENCE</scope>
    <source>
        <strain evidence="2">28M1</strain>
    </source>
</reference>
<feature type="signal peptide" evidence="1">
    <location>
        <begin position="1"/>
        <end position="19"/>
    </location>
</feature>
<evidence type="ECO:0000313" key="2">
    <source>
        <dbReference type="EMBL" id="KAF3048005.1"/>
    </source>
</evidence>
<keyword evidence="3" id="KW-1185">Reference proteome</keyword>
<keyword evidence="1" id="KW-0732">Signal</keyword>
<organism evidence="2 3">
    <name type="scientific">Didymella heteroderae</name>
    <dbReference type="NCBI Taxonomy" id="1769908"/>
    <lineage>
        <taxon>Eukaryota</taxon>
        <taxon>Fungi</taxon>
        <taxon>Dikarya</taxon>
        <taxon>Ascomycota</taxon>
        <taxon>Pezizomycotina</taxon>
        <taxon>Dothideomycetes</taxon>
        <taxon>Pleosporomycetidae</taxon>
        <taxon>Pleosporales</taxon>
        <taxon>Pleosporineae</taxon>
        <taxon>Didymellaceae</taxon>
        <taxon>Didymella</taxon>
    </lineage>
</organism>
<dbReference type="OrthoDB" id="2129641at2759"/>